<dbReference type="FunFam" id="1.10.8.270:FF:000021">
    <property type="entry name" value="Ypt/Rab-GAP domain of gyp1p superfamily protein"/>
    <property type="match status" value="1"/>
</dbReference>
<dbReference type="OrthoDB" id="10264062at2759"/>
<proteinExistence type="predicted"/>
<dbReference type="PROSITE" id="PS50086">
    <property type="entry name" value="TBC_RABGAP"/>
    <property type="match status" value="1"/>
</dbReference>
<dbReference type="Pfam" id="PF00566">
    <property type="entry name" value="RabGAP-TBC"/>
    <property type="match status" value="1"/>
</dbReference>
<evidence type="ECO:0000313" key="4">
    <source>
        <dbReference type="Proteomes" id="UP000828251"/>
    </source>
</evidence>
<dbReference type="PANTHER" id="PTHR22957">
    <property type="entry name" value="TBC1 DOMAIN FAMILY MEMBER GTPASE-ACTIVATING PROTEIN"/>
    <property type="match status" value="1"/>
</dbReference>
<dbReference type="InterPro" id="IPR035969">
    <property type="entry name" value="Rab-GAP_TBC_sf"/>
</dbReference>
<comment type="caution">
    <text evidence="3">The sequence shown here is derived from an EMBL/GenBank/DDBJ whole genome shotgun (WGS) entry which is preliminary data.</text>
</comment>
<feature type="domain" description="Rab-GAP TBC" evidence="2">
    <location>
        <begin position="81"/>
        <end position="467"/>
    </location>
</feature>
<dbReference type="PANTHER" id="PTHR22957:SF456">
    <property type="entry name" value="YPT_RAB-GAP DOMAIN OF GYP1P SUPERFAMILY PROTEIN"/>
    <property type="match status" value="1"/>
</dbReference>
<feature type="compositionally biased region" description="Basic and acidic residues" evidence="1">
    <location>
        <begin position="147"/>
        <end position="164"/>
    </location>
</feature>
<accession>A0A9D3VVW9</accession>
<dbReference type="AlphaFoldDB" id="A0A9D3VVW9"/>
<dbReference type="SMART" id="SM00164">
    <property type="entry name" value="TBC"/>
    <property type="match status" value="1"/>
</dbReference>
<gene>
    <name evidence="3" type="ORF">J1N35_014357</name>
</gene>
<feature type="compositionally biased region" description="Acidic residues" evidence="1">
    <location>
        <begin position="170"/>
        <end position="181"/>
    </location>
</feature>
<feature type="region of interest" description="Disordered" evidence="1">
    <location>
        <begin position="147"/>
        <end position="186"/>
    </location>
</feature>
<dbReference type="Proteomes" id="UP000828251">
    <property type="component" value="Unassembled WGS sequence"/>
</dbReference>
<dbReference type="Gene3D" id="1.10.8.270">
    <property type="entry name" value="putative rabgap domain of human tbc1 domain family member 14 like domains"/>
    <property type="match status" value="1"/>
</dbReference>
<reference evidence="3 4" key="1">
    <citation type="journal article" date="2021" name="Plant Biotechnol. J.">
        <title>Multi-omics assisted identification of the key and species-specific regulatory components of drought-tolerant mechanisms in Gossypium stocksii.</title>
        <authorList>
            <person name="Yu D."/>
            <person name="Ke L."/>
            <person name="Zhang D."/>
            <person name="Wu Y."/>
            <person name="Sun Y."/>
            <person name="Mei J."/>
            <person name="Sun J."/>
            <person name="Sun Y."/>
        </authorList>
    </citation>
    <scope>NUCLEOTIDE SEQUENCE [LARGE SCALE GENOMIC DNA]</scope>
    <source>
        <strain evidence="4">cv. E1</strain>
        <tissue evidence="3">Leaf</tissue>
    </source>
</reference>
<sequence>MSLGEKENPWRYGKAAVAAAAGAVNIHRVGSIVRDIGDPCLSQSPIKANKMLKPEKWQAAFDNEGKVVDFHKVLKLIILGGVDPSIRSEVWEFLLGCYALGSTADYRRQLRTARRKHYNDLLQQCQSMHSSIGTGSLAYPVGSKVMDMRSASKDEQRRESKVDNRQASTDDTDNREEDSDLGDNCTNRLYADQGKDLFEKNEDEKKFDANEGENAAKYKVILEDDNMHSFQINNNADLIMESNVPPSLSKSISLPYNSEIELVPPDAYEPVLRSNIVSHKAETVNRLGISDVPKTRLVNASGSQEGTAHDETVSEWLWTLHRIVVDVVRTDSNLEFYEDKRNVARMSDILAVYAWVDPATGYCQGMSDLLSPFVVIFEDNADAFWCFEMLIRRMRENFQMEGPTGVMKQLQALWHILELTDREIFTHLSKIGAESLHFAFPMLLVLFRRELSFNDALCMWEMMWAADFDESVNCNLEKICLEALTIHVPGDSGAEDEEENTENGNDNAIGGLQFKHSLSENEGIKAASTYHFCGLTRNFWSRNDRLQICNVVSPTRKGDDDLPVFCVAAILIMNRQKLIKETRSIDDMIKIFNDKLLKVHVRRCVGTAIRLRKKYFCKLIRIKGHSRRHSQ</sequence>
<organism evidence="3 4">
    <name type="scientific">Gossypium stocksii</name>
    <dbReference type="NCBI Taxonomy" id="47602"/>
    <lineage>
        <taxon>Eukaryota</taxon>
        <taxon>Viridiplantae</taxon>
        <taxon>Streptophyta</taxon>
        <taxon>Embryophyta</taxon>
        <taxon>Tracheophyta</taxon>
        <taxon>Spermatophyta</taxon>
        <taxon>Magnoliopsida</taxon>
        <taxon>eudicotyledons</taxon>
        <taxon>Gunneridae</taxon>
        <taxon>Pentapetalae</taxon>
        <taxon>rosids</taxon>
        <taxon>malvids</taxon>
        <taxon>Malvales</taxon>
        <taxon>Malvaceae</taxon>
        <taxon>Malvoideae</taxon>
        <taxon>Gossypium</taxon>
    </lineage>
</organism>
<evidence type="ECO:0000256" key="1">
    <source>
        <dbReference type="SAM" id="MobiDB-lite"/>
    </source>
</evidence>
<protein>
    <recommendedName>
        <fullName evidence="2">Rab-GAP TBC domain-containing protein</fullName>
    </recommendedName>
</protein>
<keyword evidence="4" id="KW-1185">Reference proteome</keyword>
<dbReference type="GO" id="GO:0005096">
    <property type="term" value="F:GTPase activator activity"/>
    <property type="evidence" value="ECO:0007669"/>
    <property type="project" value="TreeGrafter"/>
</dbReference>
<dbReference type="SUPFAM" id="SSF47923">
    <property type="entry name" value="Ypt/Rab-GAP domain of gyp1p"/>
    <property type="match status" value="2"/>
</dbReference>
<name>A0A9D3VVW9_9ROSI</name>
<dbReference type="EMBL" id="JAIQCV010000005">
    <property type="protein sequence ID" value="KAH1097436.1"/>
    <property type="molecule type" value="Genomic_DNA"/>
</dbReference>
<evidence type="ECO:0000259" key="2">
    <source>
        <dbReference type="PROSITE" id="PS50086"/>
    </source>
</evidence>
<dbReference type="Gene3D" id="1.10.472.80">
    <property type="entry name" value="Ypt/Rab-GAP domain of gyp1p, domain 3"/>
    <property type="match status" value="1"/>
</dbReference>
<dbReference type="InterPro" id="IPR000195">
    <property type="entry name" value="Rab-GAP-TBC_dom"/>
</dbReference>
<evidence type="ECO:0000313" key="3">
    <source>
        <dbReference type="EMBL" id="KAH1097436.1"/>
    </source>
</evidence>